<dbReference type="InterPro" id="IPR036388">
    <property type="entry name" value="WH-like_DNA-bd_sf"/>
</dbReference>
<dbReference type="Proteomes" id="UP000027195">
    <property type="component" value="Unassembled WGS sequence"/>
</dbReference>
<evidence type="ECO:0000259" key="12">
    <source>
        <dbReference type="Pfam" id="PF17683"/>
    </source>
</evidence>
<dbReference type="AlphaFoldDB" id="A0A067MA48"/>
<evidence type="ECO:0000313" key="14">
    <source>
        <dbReference type="Proteomes" id="UP000027195"/>
    </source>
</evidence>
<feature type="domain" description="TFIIF beta subunit N-terminal" evidence="12">
    <location>
        <begin position="39"/>
        <end position="172"/>
    </location>
</feature>
<comment type="similarity">
    <text evidence="2">Belongs to the TFIIF beta subunit family.</text>
</comment>
<dbReference type="GO" id="GO:0006367">
    <property type="term" value="P:transcription initiation at RNA polymerase II promoter"/>
    <property type="evidence" value="ECO:0007669"/>
    <property type="project" value="InterPro"/>
</dbReference>
<evidence type="ECO:0000313" key="13">
    <source>
        <dbReference type="EMBL" id="KDQ08727.1"/>
    </source>
</evidence>
<dbReference type="InterPro" id="IPR011039">
    <property type="entry name" value="TFIIF_interaction"/>
</dbReference>
<dbReference type="OrthoDB" id="449280at2759"/>
<keyword evidence="7" id="KW-0539">Nucleus</keyword>
<dbReference type="Pfam" id="PF17683">
    <property type="entry name" value="TFIIF_beta_N"/>
    <property type="match status" value="1"/>
</dbReference>
<evidence type="ECO:0000256" key="10">
    <source>
        <dbReference type="SAM" id="MobiDB-lite"/>
    </source>
</evidence>
<dbReference type="FunCoup" id="A0A067MA48">
    <property type="interactions" value="482"/>
</dbReference>
<proteinExistence type="inferred from homology"/>
<dbReference type="Gene3D" id="1.10.10.10">
    <property type="entry name" value="Winged helix-like DNA-binding domain superfamily/Winged helix DNA-binding domain"/>
    <property type="match status" value="1"/>
</dbReference>
<feature type="region of interest" description="Disordered" evidence="10">
    <location>
        <begin position="285"/>
        <end position="332"/>
    </location>
</feature>
<gene>
    <name evidence="13" type="ORF">BOTBODRAFT_179648</name>
</gene>
<evidence type="ECO:0000256" key="3">
    <source>
        <dbReference type="ARBA" id="ARBA00021453"/>
    </source>
</evidence>
<keyword evidence="6" id="KW-0804">Transcription</keyword>
<dbReference type="EMBL" id="KL198087">
    <property type="protein sequence ID" value="KDQ08727.1"/>
    <property type="molecule type" value="Genomic_DNA"/>
</dbReference>
<keyword evidence="4" id="KW-0805">Transcription regulation</keyword>
<feature type="region of interest" description="Disordered" evidence="10">
    <location>
        <begin position="1"/>
        <end position="37"/>
    </location>
</feature>
<organism evidence="13 14">
    <name type="scientific">Botryobasidium botryosum (strain FD-172 SS1)</name>
    <dbReference type="NCBI Taxonomy" id="930990"/>
    <lineage>
        <taxon>Eukaryota</taxon>
        <taxon>Fungi</taxon>
        <taxon>Dikarya</taxon>
        <taxon>Basidiomycota</taxon>
        <taxon>Agaricomycotina</taxon>
        <taxon>Agaricomycetes</taxon>
        <taxon>Cantharellales</taxon>
        <taxon>Botryobasidiaceae</taxon>
        <taxon>Botryobasidium</taxon>
    </lineage>
</organism>
<evidence type="ECO:0000256" key="1">
    <source>
        <dbReference type="ARBA" id="ARBA00004123"/>
    </source>
</evidence>
<keyword evidence="5" id="KW-0238">DNA-binding</keyword>
<comment type="subcellular location">
    <subcellularLocation>
        <location evidence="1">Nucleus</location>
    </subcellularLocation>
</comment>
<evidence type="ECO:0000256" key="9">
    <source>
        <dbReference type="ARBA" id="ARBA00081863"/>
    </source>
</evidence>
<dbReference type="SUPFAM" id="SSF46785">
    <property type="entry name" value="Winged helix' DNA-binding domain"/>
    <property type="match status" value="1"/>
</dbReference>
<dbReference type="PANTHER" id="PTHR10445:SF0">
    <property type="entry name" value="GENERAL TRANSCRIPTION FACTOR IIF SUBUNIT 2"/>
    <property type="match status" value="1"/>
</dbReference>
<dbReference type="InParanoid" id="A0A067MA48"/>
<dbReference type="InterPro" id="IPR040504">
    <property type="entry name" value="TFIIF_beta_N"/>
</dbReference>
<dbReference type="InterPro" id="IPR036390">
    <property type="entry name" value="WH_DNA-bd_sf"/>
</dbReference>
<evidence type="ECO:0000259" key="11">
    <source>
        <dbReference type="Pfam" id="PF02270"/>
    </source>
</evidence>
<dbReference type="HOGENOM" id="CLU_047858_2_0_1"/>
<dbReference type="GO" id="GO:0005674">
    <property type="term" value="C:transcription factor TFIIF complex"/>
    <property type="evidence" value="ECO:0007669"/>
    <property type="project" value="InterPro"/>
</dbReference>
<feature type="compositionally biased region" description="Acidic residues" evidence="10">
    <location>
        <begin position="317"/>
        <end position="332"/>
    </location>
</feature>
<sequence length="332" mass="36853">MDEDSPANIKHEKDEDEGLDGEEEPQEELEFNRGDDGGTVWLAKIPKSLLEAWLQVQEPGVHLGTLRVYEQPRKGETGPNISLLLPQNPRYDPGDEYSGAVFDVRMTDEKVHSQYVVADADKPGEKNKRLRKTRLAGRVHHKVHLMPRQSAAYDEKVKKRAAEKNRPKKQIQKLYDSKQDVEMGATNLKMIQSGAAQSSTGFGTLGKGKKTGKVEFERAARVGQDELMDELFALFAEKPYWTMRELRTKTIQPEAYLKETLLKIGMLHKSGPHNNHWCLTSSYADGAPDFGPGPGEASGSGSNAGAGPSGSGGTQETMEDDEDEDEEMEEIL</sequence>
<dbReference type="FunFam" id="1.10.10.10:FF:000035">
    <property type="entry name" value="General transcription factor IIF subunit 2"/>
    <property type="match status" value="1"/>
</dbReference>
<dbReference type="GO" id="GO:0003677">
    <property type="term" value="F:DNA binding"/>
    <property type="evidence" value="ECO:0007669"/>
    <property type="project" value="UniProtKB-KW"/>
</dbReference>
<evidence type="ECO:0000256" key="5">
    <source>
        <dbReference type="ARBA" id="ARBA00023125"/>
    </source>
</evidence>
<evidence type="ECO:0000256" key="6">
    <source>
        <dbReference type="ARBA" id="ARBA00023163"/>
    </source>
</evidence>
<feature type="domain" description="TFIIF beta subunit HTH" evidence="11">
    <location>
        <begin position="220"/>
        <end position="283"/>
    </location>
</feature>
<reference evidence="14" key="1">
    <citation type="journal article" date="2014" name="Proc. Natl. Acad. Sci. U.S.A.">
        <title>Extensive sampling of basidiomycete genomes demonstrates inadequacy of the white-rot/brown-rot paradigm for wood decay fungi.</title>
        <authorList>
            <person name="Riley R."/>
            <person name="Salamov A.A."/>
            <person name="Brown D.W."/>
            <person name="Nagy L.G."/>
            <person name="Floudas D."/>
            <person name="Held B.W."/>
            <person name="Levasseur A."/>
            <person name="Lombard V."/>
            <person name="Morin E."/>
            <person name="Otillar R."/>
            <person name="Lindquist E.A."/>
            <person name="Sun H."/>
            <person name="LaButti K.M."/>
            <person name="Schmutz J."/>
            <person name="Jabbour D."/>
            <person name="Luo H."/>
            <person name="Baker S.E."/>
            <person name="Pisabarro A.G."/>
            <person name="Walton J.D."/>
            <person name="Blanchette R.A."/>
            <person name="Henrissat B."/>
            <person name="Martin F."/>
            <person name="Cullen D."/>
            <person name="Hibbett D.S."/>
            <person name="Grigoriev I.V."/>
        </authorList>
    </citation>
    <scope>NUCLEOTIDE SEQUENCE [LARGE SCALE GENOMIC DNA]</scope>
    <source>
        <strain evidence="14">FD-172 SS1</strain>
    </source>
</reference>
<evidence type="ECO:0000256" key="7">
    <source>
        <dbReference type="ARBA" id="ARBA00023242"/>
    </source>
</evidence>
<keyword evidence="14" id="KW-1185">Reference proteome</keyword>
<name>A0A067MA48_BOTB1</name>
<protein>
    <recommendedName>
        <fullName evidence="3">Transcription initiation factor IIF subunit beta</fullName>
    </recommendedName>
    <alternativeName>
        <fullName evidence="9">TFIIF medium subunit</fullName>
    </alternativeName>
    <alternativeName>
        <fullName evidence="8">TFIIF-beta</fullName>
    </alternativeName>
</protein>
<dbReference type="InterPro" id="IPR003196">
    <property type="entry name" value="TFIIF_beta"/>
</dbReference>
<feature type="compositionally biased region" description="Gly residues" evidence="10">
    <location>
        <begin position="292"/>
        <end position="313"/>
    </location>
</feature>
<dbReference type="Pfam" id="PF02270">
    <property type="entry name" value="TFIIF_beta"/>
    <property type="match status" value="1"/>
</dbReference>
<evidence type="ECO:0000256" key="2">
    <source>
        <dbReference type="ARBA" id="ARBA00009543"/>
    </source>
</evidence>
<evidence type="ECO:0000256" key="4">
    <source>
        <dbReference type="ARBA" id="ARBA00023015"/>
    </source>
</evidence>
<dbReference type="CDD" id="cd07980">
    <property type="entry name" value="TFIIF_beta"/>
    <property type="match status" value="1"/>
</dbReference>
<accession>A0A067MA48</accession>
<evidence type="ECO:0000256" key="8">
    <source>
        <dbReference type="ARBA" id="ARBA00081473"/>
    </source>
</evidence>
<dbReference type="InterPro" id="IPR040450">
    <property type="entry name" value="TFIIF_beta_HTH"/>
</dbReference>
<dbReference type="STRING" id="930990.A0A067MA48"/>
<feature type="compositionally biased region" description="Acidic residues" evidence="10">
    <location>
        <begin position="14"/>
        <end position="29"/>
    </location>
</feature>
<dbReference type="PANTHER" id="PTHR10445">
    <property type="entry name" value="GENERAL TRANSCRIPTION FACTOR IIF SUBUNIT 2"/>
    <property type="match status" value="1"/>
</dbReference>
<dbReference type="SUPFAM" id="SSF50916">
    <property type="entry name" value="Rap30/74 interaction domains"/>
    <property type="match status" value="1"/>
</dbReference>